<dbReference type="SUPFAM" id="SSF55347">
    <property type="entry name" value="Glyceraldehyde-3-phosphate dehydrogenase-like, C-terminal domain"/>
    <property type="match status" value="1"/>
</dbReference>
<accession>A0A1L9P8U9</accession>
<name>A0A1L9P8U9_ASPVE</name>
<evidence type="ECO:0000259" key="9">
    <source>
        <dbReference type="Pfam" id="PF22725"/>
    </source>
</evidence>
<dbReference type="InterPro" id="IPR036812">
    <property type="entry name" value="NAD(P)_OxRdtase_dom_sf"/>
</dbReference>
<dbReference type="InterPro" id="IPR000683">
    <property type="entry name" value="Gfo/Idh/MocA-like_OxRdtase_N"/>
</dbReference>
<comment type="catalytic activity">
    <reaction evidence="6">
        <text>xylitol + NAD(+) = D-xylose + NADH + H(+)</text>
        <dbReference type="Rhea" id="RHEA:27441"/>
        <dbReference type="ChEBI" id="CHEBI:15378"/>
        <dbReference type="ChEBI" id="CHEBI:17151"/>
        <dbReference type="ChEBI" id="CHEBI:53455"/>
        <dbReference type="ChEBI" id="CHEBI:57540"/>
        <dbReference type="ChEBI" id="CHEBI:57945"/>
        <dbReference type="EC" id="1.1.1.307"/>
    </reaction>
</comment>
<dbReference type="GO" id="GO:0016491">
    <property type="term" value="F:oxidoreductase activity"/>
    <property type="evidence" value="ECO:0007669"/>
    <property type="project" value="UniProtKB-KW"/>
</dbReference>
<organism evidence="10 11">
    <name type="scientific">Aspergillus versicolor CBS 583.65</name>
    <dbReference type="NCBI Taxonomy" id="1036611"/>
    <lineage>
        <taxon>Eukaryota</taxon>
        <taxon>Fungi</taxon>
        <taxon>Dikarya</taxon>
        <taxon>Ascomycota</taxon>
        <taxon>Pezizomycotina</taxon>
        <taxon>Eurotiomycetes</taxon>
        <taxon>Eurotiomycetidae</taxon>
        <taxon>Eurotiales</taxon>
        <taxon>Aspergillaceae</taxon>
        <taxon>Aspergillus</taxon>
        <taxon>Aspergillus subgen. Nidulantes</taxon>
    </lineage>
</organism>
<dbReference type="EMBL" id="KV878126">
    <property type="protein sequence ID" value="OJI97960.1"/>
    <property type="molecule type" value="Genomic_DNA"/>
</dbReference>
<dbReference type="InterPro" id="IPR055170">
    <property type="entry name" value="GFO_IDH_MocA-like_dom"/>
</dbReference>
<keyword evidence="11" id="KW-1185">Reference proteome</keyword>
<protein>
    <recommendedName>
        <fullName evidence="2">D-xylose reductase [NAD(P)H]</fullName>
        <ecNumber evidence="2">1.1.1.307</ecNumber>
    </recommendedName>
</protein>
<reference evidence="11" key="1">
    <citation type="journal article" date="2017" name="Genome Biol.">
        <title>Comparative genomics reveals high biological diversity and specific adaptations in the industrially and medically important fungal genus Aspergillus.</title>
        <authorList>
            <person name="de Vries R.P."/>
            <person name="Riley R."/>
            <person name="Wiebenga A."/>
            <person name="Aguilar-Osorio G."/>
            <person name="Amillis S."/>
            <person name="Uchima C.A."/>
            <person name="Anderluh G."/>
            <person name="Asadollahi M."/>
            <person name="Askin M."/>
            <person name="Barry K."/>
            <person name="Battaglia E."/>
            <person name="Bayram O."/>
            <person name="Benocci T."/>
            <person name="Braus-Stromeyer S.A."/>
            <person name="Caldana C."/>
            <person name="Canovas D."/>
            <person name="Cerqueira G.C."/>
            <person name="Chen F."/>
            <person name="Chen W."/>
            <person name="Choi C."/>
            <person name="Clum A."/>
            <person name="Dos Santos R.A."/>
            <person name="Damasio A.R."/>
            <person name="Diallinas G."/>
            <person name="Emri T."/>
            <person name="Fekete E."/>
            <person name="Flipphi M."/>
            <person name="Freyberg S."/>
            <person name="Gallo A."/>
            <person name="Gournas C."/>
            <person name="Habgood R."/>
            <person name="Hainaut M."/>
            <person name="Harispe M.L."/>
            <person name="Henrissat B."/>
            <person name="Hilden K.S."/>
            <person name="Hope R."/>
            <person name="Hossain A."/>
            <person name="Karabika E."/>
            <person name="Karaffa L."/>
            <person name="Karanyi Z."/>
            <person name="Krasevec N."/>
            <person name="Kuo A."/>
            <person name="Kusch H."/>
            <person name="LaButti K."/>
            <person name="Lagendijk E.L."/>
            <person name="Lapidus A."/>
            <person name="Levasseur A."/>
            <person name="Lindquist E."/>
            <person name="Lipzen A."/>
            <person name="Logrieco A.F."/>
            <person name="MacCabe A."/>
            <person name="Maekelae M.R."/>
            <person name="Malavazi I."/>
            <person name="Melin P."/>
            <person name="Meyer V."/>
            <person name="Mielnichuk N."/>
            <person name="Miskei M."/>
            <person name="Molnar A.P."/>
            <person name="Mule G."/>
            <person name="Ngan C.Y."/>
            <person name="Orejas M."/>
            <person name="Orosz E."/>
            <person name="Ouedraogo J.P."/>
            <person name="Overkamp K.M."/>
            <person name="Park H.-S."/>
            <person name="Perrone G."/>
            <person name="Piumi F."/>
            <person name="Punt P.J."/>
            <person name="Ram A.F."/>
            <person name="Ramon A."/>
            <person name="Rauscher S."/>
            <person name="Record E."/>
            <person name="Riano-Pachon D.M."/>
            <person name="Robert V."/>
            <person name="Roehrig J."/>
            <person name="Ruller R."/>
            <person name="Salamov A."/>
            <person name="Salih N.S."/>
            <person name="Samson R.A."/>
            <person name="Sandor E."/>
            <person name="Sanguinetti M."/>
            <person name="Schuetze T."/>
            <person name="Sepcic K."/>
            <person name="Shelest E."/>
            <person name="Sherlock G."/>
            <person name="Sophianopoulou V."/>
            <person name="Squina F.M."/>
            <person name="Sun H."/>
            <person name="Susca A."/>
            <person name="Todd R.B."/>
            <person name="Tsang A."/>
            <person name="Unkles S.E."/>
            <person name="van de Wiele N."/>
            <person name="van Rossen-Uffink D."/>
            <person name="Oliveira J.V."/>
            <person name="Vesth T.C."/>
            <person name="Visser J."/>
            <person name="Yu J.-H."/>
            <person name="Zhou M."/>
            <person name="Andersen M.R."/>
            <person name="Archer D.B."/>
            <person name="Baker S.E."/>
            <person name="Benoit I."/>
            <person name="Brakhage A.A."/>
            <person name="Braus G.H."/>
            <person name="Fischer R."/>
            <person name="Frisvad J.C."/>
            <person name="Goldman G.H."/>
            <person name="Houbraken J."/>
            <person name="Oakley B."/>
            <person name="Pocsi I."/>
            <person name="Scazzocchio C."/>
            <person name="Seiboth B."/>
            <person name="vanKuyk P.A."/>
            <person name="Wortman J."/>
            <person name="Dyer P.S."/>
            <person name="Grigoriev I.V."/>
        </authorList>
    </citation>
    <scope>NUCLEOTIDE SEQUENCE [LARGE SCALE GENOMIC DNA]</scope>
    <source>
        <strain evidence="11">CBS 583.65</strain>
    </source>
</reference>
<gene>
    <name evidence="10" type="ORF">ASPVEDRAFT_68643</name>
</gene>
<dbReference type="PANTHER" id="PTHR11732">
    <property type="entry name" value="ALDO/KETO REDUCTASE"/>
    <property type="match status" value="1"/>
</dbReference>
<dbReference type="SUPFAM" id="SSF51735">
    <property type="entry name" value="NAD(P)-binding Rossmann-fold domains"/>
    <property type="match status" value="1"/>
</dbReference>
<dbReference type="AlphaFoldDB" id="A0A1L9P8U9"/>
<dbReference type="PROSITE" id="PS00798">
    <property type="entry name" value="ALDOKETO_REDUCTASE_1"/>
    <property type="match status" value="1"/>
</dbReference>
<dbReference type="GO" id="GO:0000166">
    <property type="term" value="F:nucleotide binding"/>
    <property type="evidence" value="ECO:0007669"/>
    <property type="project" value="InterPro"/>
</dbReference>
<feature type="domain" description="Gfo/Idh/MocA-like oxidoreductase N-terminal" evidence="8">
    <location>
        <begin position="43"/>
        <end position="149"/>
    </location>
</feature>
<dbReference type="Pfam" id="PF22725">
    <property type="entry name" value="GFO_IDH_MocA_C3"/>
    <property type="match status" value="1"/>
</dbReference>
<evidence type="ECO:0000313" key="11">
    <source>
        <dbReference type="Proteomes" id="UP000184073"/>
    </source>
</evidence>
<sequence length="711" mass="78976">MMLKCRPFHSRARPLVKCIAGSPYPTRYKHFPYSPLISRAYTIALVGLGYRGYRSHLLSLLGDPSLSIIAVCDTDPVALEAVAATHQGILAYCSLPQLLQRHTPDFAIVSVPHRAHIQCITALAAKGIAVLKEKPVAESITEYEWMARLPVRIGITFQKRFERHFLHFRSLLPIVGDVVAVEASLALNITNLEETWRATAGVGVTEDLGCHMLDMLVWLFGPPTSVMAHQVSSVRPGQRYGGDDISDILMDWRTKGCIGNVRLSRVAHKSAQSITVTGTNGTLRLDGYEITHHDGKGCETIRVKHEPSEKHVIQTMAHEFGDWVSGRRSGFSTSLANVRRTVSVVDAIKASLASRQIQHPLILSSSGRDLRATNNNQLFSKAVISGRESAASFSTSSSGHSNSRERSFLLNTRASIPAVGLGTRRAARPGQIYEAVSAALEVGYRHIDTAQSSGNEHEIGRAIKDSGVPRREIWITTKLDNRCHTQVDNALKLSLDALETNYIDLYLMHWPVATNPKDPTAQLPNWDFVNTWYEMQKLQPLNVRNIGVSNFSIAHLRRLLSHPTCKVVPAVNQIELHPHWPSHGLLTYCNNHGIHCTAYSCLGSSDSPLLQDHAVVRISQRKDKSPQQIFSCLLHTLYILISHHQRIKWGIQRGTSVIPKSVSVSRIRHNIELDGWELSGNEMDMLSSCTTRFKSCNGDWLPGKVCFDEDG</sequence>
<feature type="domain" description="GFO/IDH/MocA-like oxidoreductase" evidence="9">
    <location>
        <begin position="175"/>
        <end position="284"/>
    </location>
</feature>
<dbReference type="Gene3D" id="3.20.20.100">
    <property type="entry name" value="NADP-dependent oxidoreductase domain"/>
    <property type="match status" value="1"/>
</dbReference>
<dbReference type="InterPro" id="IPR023210">
    <property type="entry name" value="NADP_OxRdtase_dom"/>
</dbReference>
<dbReference type="Gene3D" id="3.40.50.720">
    <property type="entry name" value="NAD(P)-binding Rossmann-like Domain"/>
    <property type="match status" value="1"/>
</dbReference>
<dbReference type="GeneID" id="63731507"/>
<evidence type="ECO:0000259" key="7">
    <source>
        <dbReference type="Pfam" id="PF00248"/>
    </source>
</evidence>
<dbReference type="VEuPathDB" id="FungiDB:ASPVEDRAFT_68643"/>
<evidence type="ECO:0000256" key="5">
    <source>
        <dbReference type="ARBA" id="ARBA00047534"/>
    </source>
</evidence>
<evidence type="ECO:0000256" key="3">
    <source>
        <dbReference type="ARBA" id="ARBA00023002"/>
    </source>
</evidence>
<dbReference type="InterPro" id="IPR020471">
    <property type="entry name" value="AKR"/>
</dbReference>
<dbReference type="InterPro" id="IPR018170">
    <property type="entry name" value="Aldo/ket_reductase_CS"/>
</dbReference>
<dbReference type="PRINTS" id="PR00069">
    <property type="entry name" value="ALDKETRDTASE"/>
</dbReference>
<dbReference type="EC" id="1.1.1.307" evidence="2"/>
<evidence type="ECO:0000259" key="8">
    <source>
        <dbReference type="Pfam" id="PF01408"/>
    </source>
</evidence>
<dbReference type="SUPFAM" id="SSF51430">
    <property type="entry name" value="NAD(P)-linked oxidoreductase"/>
    <property type="match status" value="1"/>
</dbReference>
<comment type="similarity">
    <text evidence="1">Belongs to the Gfo/Idh/MocA family.</text>
</comment>
<dbReference type="Pfam" id="PF01408">
    <property type="entry name" value="GFO_IDH_MocA"/>
    <property type="match status" value="1"/>
</dbReference>
<dbReference type="OrthoDB" id="416253at2759"/>
<proteinExistence type="inferred from homology"/>
<evidence type="ECO:0000256" key="6">
    <source>
        <dbReference type="ARBA" id="ARBA00049485"/>
    </source>
</evidence>
<dbReference type="Proteomes" id="UP000184073">
    <property type="component" value="Unassembled WGS sequence"/>
</dbReference>
<comment type="catalytic activity">
    <reaction evidence="5">
        <text>xylitol + NADP(+) = D-xylose + NADPH + H(+)</text>
        <dbReference type="Rhea" id="RHEA:27445"/>
        <dbReference type="ChEBI" id="CHEBI:15378"/>
        <dbReference type="ChEBI" id="CHEBI:17151"/>
        <dbReference type="ChEBI" id="CHEBI:53455"/>
        <dbReference type="ChEBI" id="CHEBI:57783"/>
        <dbReference type="ChEBI" id="CHEBI:58349"/>
        <dbReference type="EC" id="1.1.1.307"/>
    </reaction>
</comment>
<evidence type="ECO:0000313" key="10">
    <source>
        <dbReference type="EMBL" id="OJI97960.1"/>
    </source>
</evidence>
<dbReference type="Pfam" id="PF00248">
    <property type="entry name" value="Aldo_ket_red"/>
    <property type="match status" value="1"/>
</dbReference>
<evidence type="ECO:0000256" key="1">
    <source>
        <dbReference type="ARBA" id="ARBA00010928"/>
    </source>
</evidence>
<evidence type="ECO:0000256" key="2">
    <source>
        <dbReference type="ARBA" id="ARBA00012845"/>
    </source>
</evidence>
<comment type="function">
    <text evidence="4">Catalyzes the initial reaction in the xylose utilization pathway by reducing D-xylose into xylitol. Xylose is a major component of hemicelluloses such as xylan. Most fungi utilize D-xylose via three enzymatic reactions, xylose reductase (XR), xylitol dehydrogenase (XDH), and xylulokinase, to form xylulose 5-phosphate, which enters pentose phosphate pathway.</text>
</comment>
<evidence type="ECO:0000256" key="4">
    <source>
        <dbReference type="ARBA" id="ARBA00025065"/>
    </source>
</evidence>
<dbReference type="Gene3D" id="3.30.360.10">
    <property type="entry name" value="Dihydrodipicolinate Reductase, domain 2"/>
    <property type="match status" value="1"/>
</dbReference>
<dbReference type="InterPro" id="IPR036291">
    <property type="entry name" value="NAD(P)-bd_dom_sf"/>
</dbReference>
<keyword evidence="3" id="KW-0560">Oxidoreductase</keyword>
<dbReference type="RefSeq" id="XP_040663723.1">
    <property type="nucleotide sequence ID" value="XM_040815996.1"/>
</dbReference>
<feature type="domain" description="NADP-dependent oxidoreductase" evidence="7">
    <location>
        <begin position="428"/>
        <end position="689"/>
    </location>
</feature>
<dbReference type="STRING" id="1036611.A0A1L9P8U9"/>